<feature type="domain" description="Helicase HerA-like C-terminal" evidence="1">
    <location>
        <begin position="8"/>
        <end position="438"/>
    </location>
</feature>
<dbReference type="KEGG" id="cbar:PATL70BA_1119"/>
<dbReference type="InterPro" id="IPR033186">
    <property type="entry name" value="HerA_C"/>
</dbReference>
<name>A0A3P7NV15_9FIRM</name>
<gene>
    <name evidence="2" type="primary">yjgR</name>
    <name evidence="2" type="ORF">PATL70BA_1119</name>
</gene>
<dbReference type="Gene3D" id="3.40.50.300">
    <property type="entry name" value="P-loop containing nucleotide triphosphate hydrolases"/>
    <property type="match status" value="2"/>
</dbReference>
<dbReference type="InterPro" id="IPR027417">
    <property type="entry name" value="P-loop_NTPase"/>
</dbReference>
<protein>
    <submittedName>
        <fullName evidence="2">Putative ATPase</fullName>
    </submittedName>
</protein>
<evidence type="ECO:0000259" key="1">
    <source>
        <dbReference type="Pfam" id="PF05872"/>
    </source>
</evidence>
<dbReference type="AlphaFoldDB" id="A0A3P7NV15"/>
<dbReference type="CDD" id="cd01127">
    <property type="entry name" value="TrwB_TraG_TraD_VirD4"/>
    <property type="match status" value="1"/>
</dbReference>
<organism evidence="2 3">
    <name type="scientific">Petrocella atlantisensis</name>
    <dbReference type="NCBI Taxonomy" id="2173034"/>
    <lineage>
        <taxon>Bacteria</taxon>
        <taxon>Bacillati</taxon>
        <taxon>Bacillota</taxon>
        <taxon>Clostridia</taxon>
        <taxon>Lachnospirales</taxon>
        <taxon>Vallitaleaceae</taxon>
        <taxon>Petrocella</taxon>
    </lineage>
</organism>
<sequence length="475" mass="53091">MEIGINVSKKISMNPKMINRHGLITGATGTGKTVTLKVLAEAFSEEGIPVFMQDIKGDLTGFIEPGTHSDKFQKRLEQIGLESVAFTTYPTTFWDIFGEEGHPIRATVSDMGPLMLSKLLTLNDVQTSVLYTIFKFADENGLLLLDFKDLLAILGHITESGSKLEGQYKSISKATLGAIHRKLIIMEQEGIEHFFGEPAFDIHDLLTFDNMGHGMIHVLESSKLSTNPSLYSTFLLWLLSELFEDLDEVGDLDKPRLVFFFDEAHLIFKDMSKSLLDKFEQIVKLIRSKGVGIYFITQNPLDIPESVLAQLGNRIQHALRAYTPKEQKAVRVAADTFRQNEAFDTADVISNLGVGEALISFLDEKGIPSIVERAYIMPPKSKIGPVAEQEAVIKHINMSYFKNKYNQSYDRHSAYEALKEKALHTQDSINTKEEAKKSVRKTDSPLDRFMKSTASSIGTHVGRSLIRGILGSLKK</sequence>
<dbReference type="RefSeq" id="WP_243115967.1">
    <property type="nucleotide sequence ID" value="NZ_LR130778.1"/>
</dbReference>
<dbReference type="InterPro" id="IPR051162">
    <property type="entry name" value="T4SS_component"/>
</dbReference>
<dbReference type="Pfam" id="PF05872">
    <property type="entry name" value="HerA_C"/>
    <property type="match status" value="1"/>
</dbReference>
<keyword evidence="3" id="KW-1185">Reference proteome</keyword>
<dbReference type="PANTHER" id="PTHR30121">
    <property type="entry name" value="UNCHARACTERIZED PROTEIN YJGR-RELATED"/>
    <property type="match status" value="1"/>
</dbReference>
<dbReference type="Proteomes" id="UP000279029">
    <property type="component" value="Chromosome"/>
</dbReference>
<evidence type="ECO:0000313" key="3">
    <source>
        <dbReference type="Proteomes" id="UP000279029"/>
    </source>
</evidence>
<proteinExistence type="predicted"/>
<reference evidence="2 3" key="1">
    <citation type="submission" date="2018-09" db="EMBL/GenBank/DDBJ databases">
        <authorList>
            <person name="Postec A."/>
        </authorList>
    </citation>
    <scope>NUCLEOTIDE SEQUENCE [LARGE SCALE GENOMIC DNA]</scope>
    <source>
        <strain evidence="2">70B-A</strain>
    </source>
</reference>
<dbReference type="SUPFAM" id="SSF52540">
    <property type="entry name" value="P-loop containing nucleoside triphosphate hydrolases"/>
    <property type="match status" value="1"/>
</dbReference>
<evidence type="ECO:0000313" key="2">
    <source>
        <dbReference type="EMBL" id="VDN46994.1"/>
    </source>
</evidence>
<accession>A0A3P7NV15</accession>
<dbReference type="EMBL" id="LR130778">
    <property type="protein sequence ID" value="VDN46994.1"/>
    <property type="molecule type" value="Genomic_DNA"/>
</dbReference>
<dbReference type="PANTHER" id="PTHR30121:SF6">
    <property type="entry name" value="SLR6007 PROTEIN"/>
    <property type="match status" value="1"/>
</dbReference>